<evidence type="ECO:0000313" key="4">
    <source>
        <dbReference type="EMBL" id="CAE4626494.1"/>
    </source>
</evidence>
<dbReference type="EMBL" id="HBNS01031945">
    <property type="protein sequence ID" value="CAE4626494.1"/>
    <property type="molecule type" value="Transcribed_RNA"/>
</dbReference>
<feature type="signal peptide" evidence="1">
    <location>
        <begin position="1"/>
        <end position="17"/>
    </location>
</feature>
<dbReference type="EMBL" id="HBNS01031940">
    <property type="protein sequence ID" value="CAE4626485.1"/>
    <property type="molecule type" value="Transcribed_RNA"/>
</dbReference>
<organism evidence="3">
    <name type="scientific">Ditylum brightwellii</name>
    <dbReference type="NCBI Taxonomy" id="49249"/>
    <lineage>
        <taxon>Eukaryota</taxon>
        <taxon>Sar</taxon>
        <taxon>Stramenopiles</taxon>
        <taxon>Ochrophyta</taxon>
        <taxon>Bacillariophyta</taxon>
        <taxon>Mediophyceae</taxon>
        <taxon>Lithodesmiophycidae</taxon>
        <taxon>Lithodesmiales</taxon>
        <taxon>Lithodesmiaceae</taxon>
        <taxon>Ditylum</taxon>
    </lineage>
</organism>
<reference evidence="3" key="1">
    <citation type="submission" date="2021-01" db="EMBL/GenBank/DDBJ databases">
        <authorList>
            <person name="Corre E."/>
            <person name="Pelletier E."/>
            <person name="Niang G."/>
            <person name="Scheremetjew M."/>
            <person name="Finn R."/>
            <person name="Kale V."/>
            <person name="Holt S."/>
            <person name="Cochrane G."/>
            <person name="Meng A."/>
            <person name="Brown T."/>
            <person name="Cohen L."/>
        </authorList>
    </citation>
    <scope>NUCLEOTIDE SEQUENCE</scope>
    <source>
        <strain evidence="3">GSO104</strain>
    </source>
</reference>
<keyword evidence="1" id="KW-0732">Signal</keyword>
<feature type="chain" id="PRO_5036394132" description="CP12 domain-containing protein" evidence="1">
    <location>
        <begin position="18"/>
        <end position="205"/>
    </location>
</feature>
<dbReference type="AlphaFoldDB" id="A0A6V2IS34"/>
<proteinExistence type="predicted"/>
<evidence type="ECO:0000313" key="2">
    <source>
        <dbReference type="EMBL" id="CAE4626485.1"/>
    </source>
</evidence>
<protein>
    <recommendedName>
        <fullName evidence="5">CP12 domain-containing protein</fullName>
    </recommendedName>
</protein>
<evidence type="ECO:0000313" key="3">
    <source>
        <dbReference type="EMBL" id="CAE4626487.1"/>
    </source>
</evidence>
<dbReference type="EMBL" id="HBNS01031941">
    <property type="protein sequence ID" value="CAE4626487.1"/>
    <property type="molecule type" value="Transcribed_RNA"/>
</dbReference>
<name>A0A6V2IS34_9STRA</name>
<accession>A0A6V2IS34</accession>
<gene>
    <name evidence="2" type="ORF">DBRI00130_LOCUS25025</name>
    <name evidence="3" type="ORF">DBRI00130_LOCUS25026</name>
    <name evidence="4" type="ORF">DBRI00130_LOCUS25030</name>
</gene>
<sequence>MKFSLALVTLLSASASAFVPSPNNVWGTTTALSSRVDSSDAVKAALEASEKYGATSPEARIAWETVEEMDSSDNSAASKGAKLDKTTAEKIAALAALLDAQKANVDKIAALATEIKAVKVAAPVSKPASDSPALRTALDEAREASEKFGKTSKEAVLAWETVEEIASSDSSAATLGRIDDECLVDVIDGCEAINELSIALGKIEP</sequence>
<evidence type="ECO:0000256" key="1">
    <source>
        <dbReference type="SAM" id="SignalP"/>
    </source>
</evidence>
<evidence type="ECO:0008006" key="5">
    <source>
        <dbReference type="Google" id="ProtNLM"/>
    </source>
</evidence>